<dbReference type="AlphaFoldDB" id="A0A3D9UME1"/>
<gene>
    <name evidence="1" type="ORF">DFJ65_1464</name>
</gene>
<evidence type="ECO:0000313" key="1">
    <source>
        <dbReference type="EMBL" id="REF30456.1"/>
    </source>
</evidence>
<dbReference type="Gene3D" id="3.40.50.11190">
    <property type="match status" value="1"/>
</dbReference>
<comment type="caution">
    <text evidence="1">The sequence shown here is derived from an EMBL/GenBank/DDBJ whole genome shotgun (WGS) entry which is preliminary data.</text>
</comment>
<proteinExistence type="predicted"/>
<keyword evidence="2" id="KW-1185">Reference proteome</keyword>
<dbReference type="GO" id="GO:0016740">
    <property type="term" value="F:transferase activity"/>
    <property type="evidence" value="ECO:0007669"/>
    <property type="project" value="UniProtKB-KW"/>
</dbReference>
<dbReference type="RefSeq" id="WP_115922446.1">
    <property type="nucleotide sequence ID" value="NZ_QTUA01000001.1"/>
</dbReference>
<dbReference type="SUPFAM" id="SSF53756">
    <property type="entry name" value="UDP-Glycosyltransferase/glycogen phosphorylase"/>
    <property type="match status" value="1"/>
</dbReference>
<keyword evidence="1" id="KW-0808">Transferase</keyword>
<reference evidence="1 2" key="1">
    <citation type="submission" date="2018-08" db="EMBL/GenBank/DDBJ databases">
        <title>Sequencing the genomes of 1000 actinobacteria strains.</title>
        <authorList>
            <person name="Klenk H.-P."/>
        </authorList>
    </citation>
    <scope>NUCLEOTIDE SEQUENCE [LARGE SCALE GENOMIC DNA]</scope>
    <source>
        <strain evidence="1 2">DSM 22967</strain>
    </source>
</reference>
<dbReference type="Proteomes" id="UP000256253">
    <property type="component" value="Unassembled WGS sequence"/>
</dbReference>
<dbReference type="Gene3D" id="3.40.50.2000">
    <property type="entry name" value="Glycogen Phosphorylase B"/>
    <property type="match status" value="1"/>
</dbReference>
<dbReference type="EMBL" id="QTUA01000001">
    <property type="protein sequence ID" value="REF30456.1"/>
    <property type="molecule type" value="Genomic_DNA"/>
</dbReference>
<evidence type="ECO:0000313" key="2">
    <source>
        <dbReference type="Proteomes" id="UP000256253"/>
    </source>
</evidence>
<accession>A0A3D9UME1</accession>
<organism evidence="1 2">
    <name type="scientific">Calidifontibacter indicus</name>
    <dbReference type="NCBI Taxonomy" id="419650"/>
    <lineage>
        <taxon>Bacteria</taxon>
        <taxon>Bacillati</taxon>
        <taxon>Actinomycetota</taxon>
        <taxon>Actinomycetes</taxon>
        <taxon>Micrococcales</taxon>
        <taxon>Dermacoccaceae</taxon>
        <taxon>Calidifontibacter</taxon>
    </lineage>
</organism>
<name>A0A3D9UME1_9MICO</name>
<dbReference type="OrthoDB" id="9805604at2"/>
<protein>
    <submittedName>
        <fullName evidence="1">Spore coat polysaccharide biosynthesis predicted glycosyltransferase SpsG</fullName>
    </submittedName>
</protein>
<sequence>MSLPRDTTSGLAVGVRVDAGGRMGVGHAVRCLALTQELRGRGLPVTVFGRLDIDWVRAGYEQVDVPVRAAEQMLDAPLSHAVVDGYEIPSSLGQSLRDNGIRVAALIDDDFGAHQVADLYVDQNFGARPHEGGPEGSVALAGPDYALFRDEILAARSNAAAQSSAPVKVLAVFGGTDPFGASEVLVPMLLDTGVPMHLLVLCPDPERAIRLRRLPVASGQEVEVVAALPDLAATAAGCDLAVSAAGSTVWELLTVGTPTAVVCVVDNQEPGYRATTAAGLVVPAGRLPALTSPNADARERAEAVTALHRLLTDADLRRSLREGGRRLFDGRGRERVADALLAD</sequence>